<dbReference type="GO" id="GO:0008168">
    <property type="term" value="F:methyltransferase activity"/>
    <property type="evidence" value="ECO:0007669"/>
    <property type="project" value="UniProtKB-KW"/>
</dbReference>
<dbReference type="GO" id="GO:0032259">
    <property type="term" value="P:methylation"/>
    <property type="evidence" value="ECO:0007669"/>
    <property type="project" value="UniProtKB-KW"/>
</dbReference>
<dbReference type="InterPro" id="IPR029063">
    <property type="entry name" value="SAM-dependent_MTases_sf"/>
</dbReference>
<organism evidence="2">
    <name type="scientific">Aquifex aeolicus</name>
    <dbReference type="NCBI Taxonomy" id="63363"/>
    <lineage>
        <taxon>Bacteria</taxon>
        <taxon>Pseudomonadati</taxon>
        <taxon>Aquificota</taxon>
        <taxon>Aquificia</taxon>
        <taxon>Aquificales</taxon>
        <taxon>Aquificaceae</taxon>
        <taxon>Aquifex</taxon>
    </lineage>
</organism>
<dbReference type="Proteomes" id="UP000885792">
    <property type="component" value="Unassembled WGS sequence"/>
</dbReference>
<dbReference type="CDD" id="cd02440">
    <property type="entry name" value="AdoMet_MTases"/>
    <property type="match status" value="1"/>
</dbReference>
<sequence length="226" mass="26505">MRRIEAKAYWDKRYSKSLDWCLEPSVTAKRFLNYIYENNNFENRFKILDIGCGYGRDSIFIANFLRNSQIIGVDVSKVAIELATSLKNTLSLNNLLFIETDALSISDKKLGNSFDFVLSHLFIHLFDYKGRLSLYQKFKNLLKPKGLFFFSVPTVYDEEFRKGKCLGIYTYKNDRGVTKTFFNKDKITCEIQHHGFEVLHVYREKEIHFHSKKHVHDLFVVIGGKT</sequence>
<keyword evidence="2" id="KW-0489">Methyltransferase</keyword>
<name>A0A7C5PZN7_AQUAO</name>
<keyword evidence="2" id="KW-0808">Transferase</keyword>
<dbReference type="InterPro" id="IPR025714">
    <property type="entry name" value="Methyltranfer_dom"/>
</dbReference>
<evidence type="ECO:0000313" key="2">
    <source>
        <dbReference type="EMBL" id="HHJ64236.1"/>
    </source>
</evidence>
<dbReference type="SUPFAM" id="SSF53335">
    <property type="entry name" value="S-adenosyl-L-methionine-dependent methyltransferases"/>
    <property type="match status" value="1"/>
</dbReference>
<dbReference type="EMBL" id="DRNB01000177">
    <property type="protein sequence ID" value="HHJ64236.1"/>
    <property type="molecule type" value="Genomic_DNA"/>
</dbReference>
<dbReference type="Gene3D" id="3.40.50.150">
    <property type="entry name" value="Vaccinia Virus protein VP39"/>
    <property type="match status" value="1"/>
</dbReference>
<reference evidence="2" key="1">
    <citation type="journal article" date="2020" name="mSystems">
        <title>Genome- and Community-Level Interaction Insights into Carbon Utilization and Element Cycling Functions of Hydrothermarchaeota in Hydrothermal Sediment.</title>
        <authorList>
            <person name="Zhou Z."/>
            <person name="Liu Y."/>
            <person name="Xu W."/>
            <person name="Pan J."/>
            <person name="Luo Z.H."/>
            <person name="Li M."/>
        </authorList>
    </citation>
    <scope>NUCLEOTIDE SEQUENCE [LARGE SCALE GENOMIC DNA]</scope>
    <source>
        <strain evidence="2">HyVt-501</strain>
    </source>
</reference>
<dbReference type="PANTHER" id="PTHR43861">
    <property type="entry name" value="TRANS-ACONITATE 2-METHYLTRANSFERASE-RELATED"/>
    <property type="match status" value="1"/>
</dbReference>
<feature type="domain" description="Methyltransferase" evidence="1">
    <location>
        <begin position="45"/>
        <end position="154"/>
    </location>
</feature>
<accession>A0A7C5PZN7</accession>
<dbReference type="Pfam" id="PF13847">
    <property type="entry name" value="Methyltransf_31"/>
    <property type="match status" value="1"/>
</dbReference>
<protein>
    <submittedName>
        <fullName evidence="2">Class I SAM-dependent methyltransferase</fullName>
    </submittedName>
</protein>
<proteinExistence type="predicted"/>
<comment type="caution">
    <text evidence="2">The sequence shown here is derived from an EMBL/GenBank/DDBJ whole genome shotgun (WGS) entry which is preliminary data.</text>
</comment>
<evidence type="ECO:0000259" key="1">
    <source>
        <dbReference type="Pfam" id="PF13847"/>
    </source>
</evidence>
<gene>
    <name evidence="2" type="ORF">ENJ61_04935</name>
</gene>
<dbReference type="AlphaFoldDB" id="A0A7C5PZN7"/>